<sequence>MESPVNWARFLEAVLKTCSDGQQGPLLHCPERLLHVFEAELHIPKRSVERVNLRELAGPS</sequence>
<proteinExistence type="predicted"/>
<protein>
    <submittedName>
        <fullName evidence="1">Uncharacterized protein</fullName>
    </submittedName>
</protein>
<evidence type="ECO:0000313" key="2">
    <source>
        <dbReference type="Proteomes" id="UP000297595"/>
    </source>
</evidence>
<dbReference type="Proteomes" id="UP000297595">
    <property type="component" value="Unassembled WGS sequence"/>
</dbReference>
<dbReference type="AlphaFoldDB" id="A0A7C8KGJ5"/>
<dbReference type="EMBL" id="SOZJ01000003">
    <property type="protein sequence ID" value="TGJ68716.1"/>
    <property type="molecule type" value="Genomic_DNA"/>
</dbReference>
<evidence type="ECO:0000313" key="1">
    <source>
        <dbReference type="EMBL" id="TGJ68716.1"/>
    </source>
</evidence>
<comment type="caution">
    <text evidence="1">The sequence shown here is derived from an EMBL/GenBank/DDBJ whole genome shotgun (WGS) entry which is preliminary data.</text>
</comment>
<reference evidence="1 2" key="1">
    <citation type="submission" date="2019-03" db="EMBL/GenBank/DDBJ databases">
        <title>Nematode-trapping fungi genome.</title>
        <authorList>
            <person name="Vidal-Diez De Ulzurrun G."/>
        </authorList>
    </citation>
    <scope>NUCLEOTIDE SEQUENCE [LARGE SCALE GENOMIC DNA]</scope>
    <source>
        <strain evidence="1 2">TWF154</strain>
    </source>
</reference>
<gene>
    <name evidence="1" type="ORF">EYR41_004806</name>
</gene>
<name>A0A7C8KGJ5_ORBOL</name>
<organism evidence="1 2">
    <name type="scientific">Orbilia oligospora</name>
    <name type="common">Nematode-trapping fungus</name>
    <name type="synonym">Arthrobotrys oligospora</name>
    <dbReference type="NCBI Taxonomy" id="2813651"/>
    <lineage>
        <taxon>Eukaryota</taxon>
        <taxon>Fungi</taxon>
        <taxon>Dikarya</taxon>
        <taxon>Ascomycota</taxon>
        <taxon>Pezizomycotina</taxon>
        <taxon>Orbiliomycetes</taxon>
        <taxon>Orbiliales</taxon>
        <taxon>Orbiliaceae</taxon>
        <taxon>Orbilia</taxon>
    </lineage>
</organism>
<accession>A0A7C8KGJ5</accession>